<dbReference type="Pfam" id="PF05239">
    <property type="entry name" value="PRC"/>
    <property type="match status" value="1"/>
</dbReference>
<keyword evidence="4" id="KW-1185">Reference proteome</keyword>
<dbReference type="EMBL" id="FONV01000037">
    <property type="protein sequence ID" value="SFF97261.1"/>
    <property type="molecule type" value="Genomic_DNA"/>
</dbReference>
<name>A0A1I2N7C0_9ACTN</name>
<proteinExistence type="predicted"/>
<feature type="region of interest" description="Disordered" evidence="1">
    <location>
        <begin position="134"/>
        <end position="158"/>
    </location>
</feature>
<evidence type="ECO:0000256" key="1">
    <source>
        <dbReference type="SAM" id="MobiDB-lite"/>
    </source>
</evidence>
<gene>
    <name evidence="3" type="ORF">SAMN05421541_1375</name>
</gene>
<dbReference type="Proteomes" id="UP000199645">
    <property type="component" value="Unassembled WGS sequence"/>
</dbReference>
<dbReference type="InterPro" id="IPR027275">
    <property type="entry name" value="PRC-brl_dom"/>
</dbReference>
<feature type="compositionally biased region" description="Basic and acidic residues" evidence="1">
    <location>
        <begin position="143"/>
        <end position="158"/>
    </location>
</feature>
<dbReference type="STRING" id="35752.SAMN05421541_1375"/>
<dbReference type="GO" id="GO:0019684">
    <property type="term" value="P:photosynthesis, light reaction"/>
    <property type="evidence" value="ECO:0007669"/>
    <property type="project" value="InterPro"/>
</dbReference>
<dbReference type="GO" id="GO:0030077">
    <property type="term" value="C:plasma membrane light-harvesting complex"/>
    <property type="evidence" value="ECO:0007669"/>
    <property type="project" value="InterPro"/>
</dbReference>
<dbReference type="InterPro" id="IPR014747">
    <property type="entry name" value="Bac_photo_RC_H_C"/>
</dbReference>
<dbReference type="RefSeq" id="WP_093622307.1">
    <property type="nucleotide sequence ID" value="NZ_BOMT01000116.1"/>
</dbReference>
<evidence type="ECO:0000313" key="4">
    <source>
        <dbReference type="Proteomes" id="UP000199645"/>
    </source>
</evidence>
<dbReference type="Gene3D" id="3.90.50.10">
    <property type="entry name" value="Photosynthetic Reaction Center, subunit H, domain 2"/>
    <property type="match status" value="1"/>
</dbReference>
<protein>
    <submittedName>
        <fullName evidence="3">PRC-barrel domain-containing protein</fullName>
    </submittedName>
</protein>
<organism evidence="3 4">
    <name type="scientific">Actinoplanes philippinensis</name>
    <dbReference type="NCBI Taxonomy" id="35752"/>
    <lineage>
        <taxon>Bacteria</taxon>
        <taxon>Bacillati</taxon>
        <taxon>Actinomycetota</taxon>
        <taxon>Actinomycetes</taxon>
        <taxon>Micromonosporales</taxon>
        <taxon>Micromonosporaceae</taxon>
        <taxon>Actinoplanes</taxon>
    </lineage>
</organism>
<reference evidence="3 4" key="1">
    <citation type="submission" date="2016-10" db="EMBL/GenBank/DDBJ databases">
        <authorList>
            <person name="de Groot N.N."/>
        </authorList>
    </citation>
    <scope>NUCLEOTIDE SEQUENCE [LARGE SCALE GENOMIC DNA]</scope>
    <source>
        <strain evidence="3 4">DSM 43019</strain>
    </source>
</reference>
<feature type="domain" description="PRC-barrel" evidence="2">
    <location>
        <begin position="7"/>
        <end position="70"/>
    </location>
</feature>
<dbReference type="AlphaFoldDB" id="A0A1I2N7C0"/>
<sequence length="158" mass="17272">MITRDQIDTLYGHDVYDSTGDKVGSIGAVWSDGAGEPAWASVRTGWFGLGESLVPLRDADLQGDRVVVPFEKAYIKDAPDVDAEADEPLTGDEVVRLYQYYAMSWDGSGRATSRNARPEDLSSGRAALRRYGVAGQRQGRVPGAREEFRAADDPYRIG</sequence>
<dbReference type="SUPFAM" id="SSF50346">
    <property type="entry name" value="PRC-barrel domain"/>
    <property type="match status" value="1"/>
</dbReference>
<dbReference type="OrthoDB" id="3712018at2"/>
<dbReference type="InterPro" id="IPR011033">
    <property type="entry name" value="PRC_barrel-like_sf"/>
</dbReference>
<accession>A0A1I2N7C0</accession>
<evidence type="ECO:0000259" key="2">
    <source>
        <dbReference type="Pfam" id="PF05239"/>
    </source>
</evidence>
<evidence type="ECO:0000313" key="3">
    <source>
        <dbReference type="EMBL" id="SFF97261.1"/>
    </source>
</evidence>